<reference evidence="1" key="1">
    <citation type="submission" date="2023-11" db="EMBL/GenBank/DDBJ databases">
        <authorList>
            <person name="Poullet M."/>
        </authorList>
    </citation>
    <scope>NUCLEOTIDE SEQUENCE</scope>
    <source>
        <strain evidence="1">E1834</strain>
    </source>
</reference>
<name>A0ACB0YQ01_MELEN</name>
<evidence type="ECO:0000313" key="1">
    <source>
        <dbReference type="EMBL" id="CAK5057439.1"/>
    </source>
</evidence>
<protein>
    <submittedName>
        <fullName evidence="1">Uncharacterized protein</fullName>
    </submittedName>
</protein>
<dbReference type="Proteomes" id="UP001497535">
    <property type="component" value="Unassembled WGS sequence"/>
</dbReference>
<comment type="caution">
    <text evidence="1">The sequence shown here is derived from an EMBL/GenBank/DDBJ whole genome shotgun (WGS) entry which is preliminary data.</text>
</comment>
<organism evidence="1 2">
    <name type="scientific">Meloidogyne enterolobii</name>
    <name type="common">Root-knot nematode worm</name>
    <name type="synonym">Meloidogyne mayaguensis</name>
    <dbReference type="NCBI Taxonomy" id="390850"/>
    <lineage>
        <taxon>Eukaryota</taxon>
        <taxon>Metazoa</taxon>
        <taxon>Ecdysozoa</taxon>
        <taxon>Nematoda</taxon>
        <taxon>Chromadorea</taxon>
        <taxon>Rhabditida</taxon>
        <taxon>Tylenchina</taxon>
        <taxon>Tylenchomorpha</taxon>
        <taxon>Tylenchoidea</taxon>
        <taxon>Meloidogynidae</taxon>
        <taxon>Meloidogyninae</taxon>
        <taxon>Meloidogyne</taxon>
    </lineage>
</organism>
<accession>A0ACB0YQ01</accession>
<keyword evidence="2" id="KW-1185">Reference proteome</keyword>
<evidence type="ECO:0000313" key="2">
    <source>
        <dbReference type="Proteomes" id="UP001497535"/>
    </source>
</evidence>
<dbReference type="EMBL" id="CAVMJV010000016">
    <property type="protein sequence ID" value="CAK5057439.1"/>
    <property type="molecule type" value="Genomic_DNA"/>
</dbReference>
<proteinExistence type="predicted"/>
<gene>
    <name evidence="1" type="ORF">MENTE1834_LOCUS15199</name>
</gene>
<sequence length="115" mass="13197">MSPSNRIIEKTEAWAFYQRKYLILKVPLASLHCHPMFQYIPSGNPCLMLIPLSLIVKTKQLLCELIFFPFLFRKLVFCQFLFVFFVNIRKSVNLIGPKTGSGLEQIKMVGEGNGV</sequence>